<gene>
    <name evidence="1" type="ORF">B5M42_06505</name>
</gene>
<accession>A0A4Y8Q7D9</accession>
<dbReference type="EMBL" id="MYFO01000006">
    <property type="protein sequence ID" value="TFE89739.1"/>
    <property type="molecule type" value="Genomic_DNA"/>
</dbReference>
<proteinExistence type="predicted"/>
<protein>
    <submittedName>
        <fullName evidence="1">Uncharacterized protein</fullName>
    </submittedName>
</protein>
<sequence length="142" mass="14957">MILSILLSVCVKPGRPIRCGRDAAAGGCTCSPANAISLARAPPLTEPVIRLQQKKHPPKRMLVAAPCADVERHDELGCGAQNGSAAARCEPAAAGWERNRGAWPRWASAAARRELAAAGQGRQPGRVAEVAYRPRPHSLLAA</sequence>
<dbReference type="AlphaFoldDB" id="A0A4Y8Q7D9"/>
<comment type="caution">
    <text evidence="1">The sequence shown here is derived from an EMBL/GenBank/DDBJ whole genome shotgun (WGS) entry which is preliminary data.</text>
</comment>
<organism evidence="1 2">
    <name type="scientific">Paenibacillus athensensis</name>
    <dbReference type="NCBI Taxonomy" id="1967502"/>
    <lineage>
        <taxon>Bacteria</taxon>
        <taxon>Bacillati</taxon>
        <taxon>Bacillota</taxon>
        <taxon>Bacilli</taxon>
        <taxon>Bacillales</taxon>
        <taxon>Paenibacillaceae</taxon>
        <taxon>Paenibacillus</taxon>
    </lineage>
</organism>
<dbReference type="Proteomes" id="UP000298246">
    <property type="component" value="Unassembled WGS sequence"/>
</dbReference>
<keyword evidence="2" id="KW-1185">Reference proteome</keyword>
<reference evidence="1 2" key="1">
    <citation type="submission" date="2017-03" db="EMBL/GenBank/DDBJ databases">
        <title>Isolation of Levoglucosan Utilizing Bacteria.</title>
        <authorList>
            <person name="Arya A.S."/>
        </authorList>
    </citation>
    <scope>NUCLEOTIDE SEQUENCE [LARGE SCALE GENOMIC DNA]</scope>
    <source>
        <strain evidence="1 2">MEC069</strain>
    </source>
</reference>
<evidence type="ECO:0000313" key="2">
    <source>
        <dbReference type="Proteomes" id="UP000298246"/>
    </source>
</evidence>
<evidence type="ECO:0000313" key="1">
    <source>
        <dbReference type="EMBL" id="TFE89739.1"/>
    </source>
</evidence>
<name>A0A4Y8Q7D9_9BACL</name>